<evidence type="ECO:0000313" key="1">
    <source>
        <dbReference type="EMBL" id="CAF3379977.1"/>
    </source>
</evidence>
<dbReference type="Proteomes" id="UP000663873">
    <property type="component" value="Unassembled WGS sequence"/>
</dbReference>
<evidence type="ECO:0000313" key="12">
    <source>
        <dbReference type="Proteomes" id="UP000663873"/>
    </source>
</evidence>
<organism evidence="9 11">
    <name type="scientific">Rotaria socialis</name>
    <dbReference type="NCBI Taxonomy" id="392032"/>
    <lineage>
        <taxon>Eukaryota</taxon>
        <taxon>Metazoa</taxon>
        <taxon>Spiralia</taxon>
        <taxon>Gnathifera</taxon>
        <taxon>Rotifera</taxon>
        <taxon>Eurotatoria</taxon>
        <taxon>Bdelloidea</taxon>
        <taxon>Philodinida</taxon>
        <taxon>Philodinidae</taxon>
        <taxon>Rotaria</taxon>
    </lineage>
</organism>
<dbReference type="Proteomes" id="UP000663862">
    <property type="component" value="Unassembled WGS sequence"/>
</dbReference>
<gene>
    <name evidence="4" type="ORF">FME351_LOCUS18494</name>
    <name evidence="2" type="ORF">GRG538_LOCUS8839</name>
    <name evidence="6" type="ORF">HFQ381_LOCUS23970</name>
    <name evidence="5" type="ORF">KIK155_LOCUS29084</name>
    <name evidence="3" type="ORF">LUA448_LOCUS24527</name>
    <name evidence="9" type="ORF">QYT958_LOCUS13026</name>
    <name evidence="1" type="ORF">TIS948_LOCUS25857</name>
    <name evidence="10" type="ORF">TOA249_LOCUS19686</name>
    <name evidence="8" type="ORF">TSG867_LOCUS21428</name>
    <name evidence="7" type="ORF">UJA718_LOCUS23450</name>
</gene>
<dbReference type="SUPFAM" id="SSF56399">
    <property type="entry name" value="ADP-ribosylation"/>
    <property type="match status" value="1"/>
</dbReference>
<dbReference type="Proteomes" id="UP000663869">
    <property type="component" value="Unassembled WGS sequence"/>
</dbReference>
<evidence type="ECO:0000313" key="3">
    <source>
        <dbReference type="EMBL" id="CAF3488982.1"/>
    </source>
</evidence>
<evidence type="ECO:0000313" key="4">
    <source>
        <dbReference type="EMBL" id="CAF3531280.1"/>
    </source>
</evidence>
<name>A0A821DN89_9BILA</name>
<dbReference type="EMBL" id="CAJNYU010002289">
    <property type="protein sequence ID" value="CAF3531280.1"/>
    <property type="molecule type" value="Genomic_DNA"/>
</dbReference>
<reference evidence="9" key="1">
    <citation type="submission" date="2021-02" db="EMBL/GenBank/DDBJ databases">
        <authorList>
            <person name="Nowell W R."/>
        </authorList>
    </citation>
    <scope>NUCLEOTIDE SEQUENCE</scope>
</reference>
<dbReference type="EMBL" id="CAJNYT010000983">
    <property type="protein sequence ID" value="CAF3388020.1"/>
    <property type="molecule type" value="Genomic_DNA"/>
</dbReference>
<dbReference type="Proteomes" id="UP000663833">
    <property type="component" value="Unassembled WGS sequence"/>
</dbReference>
<evidence type="ECO:0000313" key="11">
    <source>
        <dbReference type="Proteomes" id="UP000663848"/>
    </source>
</evidence>
<dbReference type="AlphaFoldDB" id="A0A821DN89"/>
<dbReference type="Proteomes" id="UP000663825">
    <property type="component" value="Unassembled WGS sequence"/>
</dbReference>
<dbReference type="Proteomes" id="UP000663838">
    <property type="component" value="Unassembled WGS sequence"/>
</dbReference>
<dbReference type="Proteomes" id="UP000663865">
    <property type="component" value="Unassembled WGS sequence"/>
</dbReference>
<keyword evidence="12" id="KW-1185">Reference proteome</keyword>
<proteinExistence type="predicted"/>
<dbReference type="OrthoDB" id="8062037at2759"/>
<dbReference type="Proteomes" id="UP000663872">
    <property type="component" value="Unassembled WGS sequence"/>
</dbReference>
<dbReference type="EMBL" id="CAJOBQ010001657">
    <property type="protein sequence ID" value="CAF4505312.1"/>
    <property type="molecule type" value="Genomic_DNA"/>
</dbReference>
<dbReference type="Gene3D" id="3.90.228.10">
    <property type="match status" value="1"/>
</dbReference>
<dbReference type="EMBL" id="CAJOBO010002460">
    <property type="protein sequence ID" value="CAF4452164.1"/>
    <property type="molecule type" value="Genomic_DNA"/>
</dbReference>
<dbReference type="Proteomes" id="UP000663848">
    <property type="component" value="Unassembled WGS sequence"/>
</dbReference>
<dbReference type="EMBL" id="CAJOBS010001556">
    <property type="protein sequence ID" value="CAF4741256.1"/>
    <property type="molecule type" value="Genomic_DNA"/>
</dbReference>
<evidence type="ECO:0000313" key="9">
    <source>
        <dbReference type="EMBL" id="CAF4623766.1"/>
    </source>
</evidence>
<evidence type="ECO:0000313" key="10">
    <source>
        <dbReference type="EMBL" id="CAF4741256.1"/>
    </source>
</evidence>
<evidence type="ECO:0000313" key="5">
    <source>
        <dbReference type="EMBL" id="CAF3739938.1"/>
    </source>
</evidence>
<evidence type="ECO:0000313" key="8">
    <source>
        <dbReference type="EMBL" id="CAF4505312.1"/>
    </source>
</evidence>
<evidence type="ECO:0000313" key="2">
    <source>
        <dbReference type="EMBL" id="CAF3388020.1"/>
    </source>
</evidence>
<dbReference type="Proteomes" id="UP000663851">
    <property type="component" value="Unassembled WGS sequence"/>
</dbReference>
<accession>A0A821DN89</accession>
<dbReference type="EMBL" id="CAJOBP010005097">
    <property type="protein sequence ID" value="CAF4460189.1"/>
    <property type="molecule type" value="Genomic_DNA"/>
</dbReference>
<dbReference type="EMBL" id="CAJNXB010004526">
    <property type="protein sequence ID" value="CAF3379977.1"/>
    <property type="molecule type" value="Genomic_DNA"/>
</dbReference>
<evidence type="ECO:0000313" key="6">
    <source>
        <dbReference type="EMBL" id="CAF4452164.1"/>
    </source>
</evidence>
<dbReference type="EMBL" id="CAJNYV010005352">
    <property type="protein sequence ID" value="CAF3739938.1"/>
    <property type="molecule type" value="Genomic_DNA"/>
</dbReference>
<sequence>MSSKNLNDLFMRFALHDETDTRKCRECKKFVAQGALYPVCSECNKTSCLTSSYQMDPSCCVSVTREQIDHDTLVHVKRLRWNNTYNRGYCAKSCTKHNMTSMHTYWEGRLSSSPERFPYFVPSNWYRLSLHVDFASIPYWGSNWHTLYHGTHPQNIHKIVENGFLIRQCQHGFPAMYLSPSIRYSSHPRYARVVVQNNMFFQFVLEVRVDIRKLQPVKKRETLSVGTVGDIDPHFPNNEDLEFLLKAEKGKFLKPHQGVVVTGVMVRKINFDPALLQSSWWWCKWRTLEQLHRFYYNGMAQTESTN</sequence>
<protein>
    <submittedName>
        <fullName evidence="9">Uncharacterized protein</fullName>
    </submittedName>
</protein>
<dbReference type="EMBL" id="CAJOBR010001631">
    <property type="protein sequence ID" value="CAF4623766.1"/>
    <property type="molecule type" value="Genomic_DNA"/>
</dbReference>
<dbReference type="EMBL" id="CAJNYD010003256">
    <property type="protein sequence ID" value="CAF3488982.1"/>
    <property type="molecule type" value="Genomic_DNA"/>
</dbReference>
<comment type="caution">
    <text evidence="9">The sequence shown here is derived from an EMBL/GenBank/DDBJ whole genome shotgun (WGS) entry which is preliminary data.</text>
</comment>
<evidence type="ECO:0000313" key="7">
    <source>
        <dbReference type="EMBL" id="CAF4460189.1"/>
    </source>
</evidence>